<dbReference type="GO" id="GO:0004659">
    <property type="term" value="F:prenyltransferase activity"/>
    <property type="evidence" value="ECO:0007669"/>
    <property type="project" value="InterPro"/>
</dbReference>
<evidence type="ECO:0000256" key="3">
    <source>
        <dbReference type="ARBA" id="ARBA00022842"/>
    </source>
</evidence>
<dbReference type="PROSITE" id="PS00723">
    <property type="entry name" value="POLYPRENYL_SYNTHASE_1"/>
    <property type="match status" value="1"/>
</dbReference>
<gene>
    <name evidence="6" type="ORF">BO97DRAFT_446498</name>
</gene>
<reference evidence="6 7" key="1">
    <citation type="submission" date="2018-02" db="EMBL/GenBank/DDBJ databases">
        <title>The genomes of Aspergillus section Nigri reveals drivers in fungal speciation.</title>
        <authorList>
            <consortium name="DOE Joint Genome Institute"/>
            <person name="Vesth T.C."/>
            <person name="Nybo J."/>
            <person name="Theobald S."/>
            <person name="Brandl J."/>
            <person name="Frisvad J.C."/>
            <person name="Nielsen K.F."/>
            <person name="Lyhne E.K."/>
            <person name="Kogle M.E."/>
            <person name="Kuo A."/>
            <person name="Riley R."/>
            <person name="Clum A."/>
            <person name="Nolan M."/>
            <person name="Lipzen A."/>
            <person name="Salamov A."/>
            <person name="Henrissat B."/>
            <person name="Wiebenga A."/>
            <person name="De vries R.P."/>
            <person name="Grigoriev I.V."/>
            <person name="Mortensen U.H."/>
            <person name="Andersen M.R."/>
            <person name="Baker S.E."/>
        </authorList>
    </citation>
    <scope>NUCLEOTIDE SEQUENCE [LARGE SCALE GENOMIC DNA]</scope>
    <source>
        <strain evidence="6 7">CBS 101889</strain>
    </source>
</reference>
<comment type="similarity">
    <text evidence="4">Belongs to the FPP/GGPP synthase family.</text>
</comment>
<dbReference type="OrthoDB" id="6921389at2759"/>
<evidence type="ECO:0000256" key="2">
    <source>
        <dbReference type="ARBA" id="ARBA00022723"/>
    </source>
</evidence>
<dbReference type="PANTHER" id="PTHR12001">
    <property type="entry name" value="GERANYLGERANYL PYROPHOSPHATE SYNTHASE"/>
    <property type="match status" value="1"/>
</dbReference>
<keyword evidence="2" id="KW-0479">Metal-binding</keyword>
<name>A0A395HJW6_ASPHC</name>
<dbReference type="GO" id="GO:0046165">
    <property type="term" value="P:alcohol biosynthetic process"/>
    <property type="evidence" value="ECO:0007669"/>
    <property type="project" value="UniProtKB-ARBA"/>
</dbReference>
<evidence type="ECO:0000313" key="6">
    <source>
        <dbReference type="EMBL" id="RAL07906.1"/>
    </source>
</evidence>
<proteinExistence type="inferred from homology"/>
<dbReference type="Pfam" id="PF00348">
    <property type="entry name" value="polyprenyl_synt"/>
    <property type="match status" value="1"/>
</dbReference>
<dbReference type="GeneID" id="37202941"/>
<dbReference type="Gene3D" id="1.10.600.10">
    <property type="entry name" value="Farnesyl Diphosphate Synthase"/>
    <property type="match status" value="1"/>
</dbReference>
<dbReference type="Proteomes" id="UP000248961">
    <property type="component" value="Unassembled WGS sequence"/>
</dbReference>
<dbReference type="InterPro" id="IPR008949">
    <property type="entry name" value="Isoprenoid_synthase_dom_sf"/>
</dbReference>
<dbReference type="STRING" id="1450537.A0A395HJW6"/>
<dbReference type="PROSITE" id="PS00444">
    <property type="entry name" value="POLYPRENYL_SYNTHASE_2"/>
    <property type="match status" value="1"/>
</dbReference>
<dbReference type="RefSeq" id="XP_025547060.1">
    <property type="nucleotide sequence ID" value="XM_025698652.1"/>
</dbReference>
<keyword evidence="1 4" id="KW-0808">Transferase</keyword>
<dbReference type="VEuPathDB" id="FungiDB:BO97DRAFT_446498"/>
<dbReference type="SFLD" id="SFLDS00005">
    <property type="entry name" value="Isoprenoid_Synthase_Type_I"/>
    <property type="match status" value="1"/>
</dbReference>
<organism evidence="6 7">
    <name type="scientific">Aspergillus homomorphus (strain CBS 101889)</name>
    <dbReference type="NCBI Taxonomy" id="1450537"/>
    <lineage>
        <taxon>Eukaryota</taxon>
        <taxon>Fungi</taxon>
        <taxon>Dikarya</taxon>
        <taxon>Ascomycota</taxon>
        <taxon>Pezizomycotina</taxon>
        <taxon>Eurotiomycetes</taxon>
        <taxon>Eurotiomycetidae</taxon>
        <taxon>Eurotiales</taxon>
        <taxon>Aspergillaceae</taxon>
        <taxon>Aspergillus</taxon>
        <taxon>Aspergillus subgen. Circumdati</taxon>
    </lineage>
</organism>
<dbReference type="GO" id="GO:0043386">
    <property type="term" value="P:mycotoxin biosynthetic process"/>
    <property type="evidence" value="ECO:0007669"/>
    <property type="project" value="UniProtKB-ARBA"/>
</dbReference>
<dbReference type="AlphaFoldDB" id="A0A395HJW6"/>
<protein>
    <submittedName>
        <fullName evidence="6">Terpenoid synthase</fullName>
    </submittedName>
</protein>
<dbReference type="GO" id="GO:0008299">
    <property type="term" value="P:isoprenoid biosynthetic process"/>
    <property type="evidence" value="ECO:0007669"/>
    <property type="project" value="InterPro"/>
</dbReference>
<sequence length="342" mass="38260">MEPSNNPPNDNQTNPREEEKPTLPKTTLLAPFQPVNAEDICRAPIEYTQALPGKATLTKFITALESWFQTPEEYLTPMREITATLFTTILVLDDIEDSTPLRRGHPAAHIKYGLGQTVNSATYTLMTLTASIAQRLGETALQIFFQELKNLGAGQALDLHWTFEQKCPSLAEYLGMVDNKTGSLFRLVVRWMRIGTGGTGADTGDEGNEEVLRLVALLGRYYQIRDDYLNLVDLEYTAKKGRCEDLDEGKFSFPLVCTLSRSARATEVHRLVFPGPVGEVRRGLADEEKEAVVEAMRECGAFEYTLTTLEELWEGVWGVLDEVEARRGANAPLRRLILSMKV</sequence>
<keyword evidence="7" id="KW-1185">Reference proteome</keyword>
<feature type="region of interest" description="Disordered" evidence="5">
    <location>
        <begin position="1"/>
        <end position="23"/>
    </location>
</feature>
<dbReference type="GO" id="GO:0046872">
    <property type="term" value="F:metal ion binding"/>
    <property type="evidence" value="ECO:0007669"/>
    <property type="project" value="UniProtKB-KW"/>
</dbReference>
<dbReference type="InterPro" id="IPR033749">
    <property type="entry name" value="Polyprenyl_synt_CS"/>
</dbReference>
<evidence type="ECO:0000256" key="5">
    <source>
        <dbReference type="SAM" id="MobiDB-lite"/>
    </source>
</evidence>
<evidence type="ECO:0000256" key="1">
    <source>
        <dbReference type="ARBA" id="ARBA00022679"/>
    </source>
</evidence>
<evidence type="ECO:0000256" key="4">
    <source>
        <dbReference type="RuleBase" id="RU004466"/>
    </source>
</evidence>
<keyword evidence="3" id="KW-0460">Magnesium</keyword>
<evidence type="ECO:0000313" key="7">
    <source>
        <dbReference type="Proteomes" id="UP000248961"/>
    </source>
</evidence>
<accession>A0A395HJW6</accession>
<dbReference type="InterPro" id="IPR000092">
    <property type="entry name" value="Polyprenyl_synt"/>
</dbReference>
<dbReference type="EMBL" id="KZ824322">
    <property type="protein sequence ID" value="RAL07906.1"/>
    <property type="molecule type" value="Genomic_DNA"/>
</dbReference>
<dbReference type="SUPFAM" id="SSF48576">
    <property type="entry name" value="Terpenoid synthases"/>
    <property type="match status" value="1"/>
</dbReference>
<dbReference type="PANTHER" id="PTHR12001:SF44">
    <property type="entry name" value="GERANYLGERANYL PYROPHOSPHATE SYNTHASE"/>
    <property type="match status" value="1"/>
</dbReference>